<organism evidence="2 3">
    <name type="scientific">Bacillus cereus</name>
    <dbReference type="NCBI Taxonomy" id="1396"/>
    <lineage>
        <taxon>Bacteria</taxon>
        <taxon>Bacillati</taxon>
        <taxon>Bacillota</taxon>
        <taxon>Bacilli</taxon>
        <taxon>Bacillales</taxon>
        <taxon>Bacillaceae</taxon>
        <taxon>Bacillus</taxon>
        <taxon>Bacillus cereus group</taxon>
    </lineage>
</organism>
<evidence type="ECO:0000313" key="2">
    <source>
        <dbReference type="EMBL" id="PFS06386.1"/>
    </source>
</evidence>
<dbReference type="AlphaFoldDB" id="A0AA44QDZ7"/>
<dbReference type="RefSeq" id="WP_098358760.1">
    <property type="nucleotide sequence ID" value="NZ_NTUG01000003.1"/>
</dbReference>
<accession>A0AA44QDZ7</accession>
<evidence type="ECO:0000313" key="3">
    <source>
        <dbReference type="Proteomes" id="UP000226357"/>
    </source>
</evidence>
<name>A0AA44QDZ7_BACCE</name>
<comment type="caution">
    <text evidence="2">The sequence shown here is derived from an EMBL/GenBank/DDBJ whole genome shotgun (WGS) entry which is preliminary data.</text>
</comment>
<protein>
    <submittedName>
        <fullName evidence="2">Uncharacterized protein</fullName>
    </submittedName>
</protein>
<reference evidence="2 3" key="1">
    <citation type="submission" date="2017-09" db="EMBL/GenBank/DDBJ databases">
        <title>Large-scale bioinformatics analysis of Bacillus genomes uncovers conserved roles of natural products in bacterial physiology.</title>
        <authorList>
            <consortium name="Agbiome Team Llc"/>
            <person name="Bleich R.M."/>
            <person name="Grubbs K.J."/>
            <person name="Santa Maria K.C."/>
            <person name="Allen S.E."/>
            <person name="Farag S."/>
            <person name="Shank E.A."/>
            <person name="Bowers A."/>
        </authorList>
    </citation>
    <scope>NUCLEOTIDE SEQUENCE [LARGE SCALE GENOMIC DNA]</scope>
    <source>
        <strain evidence="2 3">AFS067272</strain>
    </source>
</reference>
<gene>
    <name evidence="2" type="ORF">COK38_03040</name>
</gene>
<keyword evidence="1" id="KW-0812">Transmembrane</keyword>
<feature type="transmembrane region" description="Helical" evidence="1">
    <location>
        <begin position="6"/>
        <end position="23"/>
    </location>
</feature>
<keyword evidence="1" id="KW-0472">Membrane</keyword>
<keyword evidence="1" id="KW-1133">Transmembrane helix</keyword>
<sequence>MSWFMIVFWSFCVLIVGYSIWSIRKNKNQTPTKVDKSLNQQINEANTYKDISRNIPPPE</sequence>
<evidence type="ECO:0000256" key="1">
    <source>
        <dbReference type="SAM" id="Phobius"/>
    </source>
</evidence>
<proteinExistence type="predicted"/>
<dbReference type="EMBL" id="NVBO01000025">
    <property type="protein sequence ID" value="PFS06386.1"/>
    <property type="molecule type" value="Genomic_DNA"/>
</dbReference>
<dbReference type="Proteomes" id="UP000226357">
    <property type="component" value="Unassembled WGS sequence"/>
</dbReference>